<dbReference type="GO" id="GO:0003677">
    <property type="term" value="F:DNA binding"/>
    <property type="evidence" value="ECO:0007669"/>
    <property type="project" value="UniProtKB-KW"/>
</dbReference>
<comment type="caution">
    <text evidence="6">The sequence shown here is derived from an EMBL/GenBank/DDBJ whole genome shotgun (WGS) entry which is preliminary data.</text>
</comment>
<dbReference type="Gene3D" id="3.40.190.290">
    <property type="match status" value="1"/>
</dbReference>
<dbReference type="InterPro" id="IPR005119">
    <property type="entry name" value="LysR_subst-bd"/>
</dbReference>
<dbReference type="GO" id="GO:0003700">
    <property type="term" value="F:DNA-binding transcription factor activity"/>
    <property type="evidence" value="ECO:0007669"/>
    <property type="project" value="InterPro"/>
</dbReference>
<gene>
    <name evidence="6" type="ORF">C7C45_19605</name>
</gene>
<proteinExistence type="inferred from homology"/>
<dbReference type="PROSITE" id="PS50931">
    <property type="entry name" value="HTH_LYSR"/>
    <property type="match status" value="1"/>
</dbReference>
<evidence type="ECO:0000259" key="5">
    <source>
        <dbReference type="PROSITE" id="PS50931"/>
    </source>
</evidence>
<accession>A0A318NLF1</accession>
<dbReference type="SUPFAM" id="SSF46785">
    <property type="entry name" value="Winged helix' DNA-binding domain"/>
    <property type="match status" value="1"/>
</dbReference>
<evidence type="ECO:0000256" key="4">
    <source>
        <dbReference type="ARBA" id="ARBA00023163"/>
    </source>
</evidence>
<evidence type="ECO:0000313" key="7">
    <source>
        <dbReference type="Proteomes" id="UP000248333"/>
    </source>
</evidence>
<keyword evidence="4" id="KW-0804">Transcription</keyword>
<protein>
    <submittedName>
        <fullName evidence="6">LysR family transcriptional regulator</fullName>
    </submittedName>
</protein>
<dbReference type="SUPFAM" id="SSF53850">
    <property type="entry name" value="Periplasmic binding protein-like II"/>
    <property type="match status" value="1"/>
</dbReference>
<dbReference type="PANTHER" id="PTHR30419">
    <property type="entry name" value="HTH-TYPE TRANSCRIPTIONAL REGULATOR YBHD"/>
    <property type="match status" value="1"/>
</dbReference>
<dbReference type="PRINTS" id="PR00039">
    <property type="entry name" value="HTHLYSR"/>
</dbReference>
<dbReference type="InterPro" id="IPR036390">
    <property type="entry name" value="WH_DNA-bd_sf"/>
</dbReference>
<evidence type="ECO:0000313" key="6">
    <source>
        <dbReference type="EMBL" id="PYC68108.1"/>
    </source>
</evidence>
<feature type="domain" description="HTH lysR-type" evidence="5">
    <location>
        <begin position="1"/>
        <end position="58"/>
    </location>
</feature>
<sequence>MELRQLRYFEAVARHGGFTRAAEHLRVAQSAISAQVRALETDIGAELFARTTRRVSLTAAGELLLHRVRRVLNELDGARGDLADLAAVLSGQVTIGATAVVGGFDLPAALASFHSRHPGVALTLRSGLIAPLLADLDAGSLDFVVGPVHNDLPSRFSARRVGREEVVLILPSGHRLAGSRPIPFADLRDESFVCLPAGSGLRAILDGAAHRAGFEPRVPFETHGPASIRELVSAGLGVALLARTAAVAAGPPVAVQPADRAPAHPQIGLIHHRDRRLSAAAQACRRQFVERAATGPT</sequence>
<dbReference type="GO" id="GO:0005829">
    <property type="term" value="C:cytosol"/>
    <property type="evidence" value="ECO:0007669"/>
    <property type="project" value="TreeGrafter"/>
</dbReference>
<dbReference type="OrthoDB" id="3181812at2"/>
<dbReference type="InterPro" id="IPR000847">
    <property type="entry name" value="LysR_HTH_N"/>
</dbReference>
<dbReference type="Proteomes" id="UP000248333">
    <property type="component" value="Unassembled WGS sequence"/>
</dbReference>
<dbReference type="Pfam" id="PF00126">
    <property type="entry name" value="HTH_1"/>
    <property type="match status" value="1"/>
</dbReference>
<evidence type="ECO:0000256" key="1">
    <source>
        <dbReference type="ARBA" id="ARBA00009437"/>
    </source>
</evidence>
<name>A0A318NLF1_9ACTN</name>
<dbReference type="RefSeq" id="WP_110565141.1">
    <property type="nucleotide sequence ID" value="NZ_PYBV01000024.1"/>
</dbReference>
<keyword evidence="2" id="KW-0805">Transcription regulation</keyword>
<comment type="similarity">
    <text evidence="1">Belongs to the LysR transcriptional regulatory family.</text>
</comment>
<dbReference type="EMBL" id="PYBV01000024">
    <property type="protein sequence ID" value="PYC68108.1"/>
    <property type="molecule type" value="Genomic_DNA"/>
</dbReference>
<keyword evidence="7" id="KW-1185">Reference proteome</keyword>
<dbReference type="AlphaFoldDB" id="A0A318NLF1"/>
<dbReference type="InterPro" id="IPR036388">
    <property type="entry name" value="WH-like_DNA-bd_sf"/>
</dbReference>
<dbReference type="Pfam" id="PF03466">
    <property type="entry name" value="LysR_substrate"/>
    <property type="match status" value="1"/>
</dbReference>
<keyword evidence="3" id="KW-0238">DNA-binding</keyword>
<dbReference type="CDD" id="cd05466">
    <property type="entry name" value="PBP2_LTTR_substrate"/>
    <property type="match status" value="1"/>
</dbReference>
<organism evidence="6 7">
    <name type="scientific">Micromonospora arborensis</name>
    <dbReference type="NCBI Taxonomy" id="2116518"/>
    <lineage>
        <taxon>Bacteria</taxon>
        <taxon>Bacillati</taxon>
        <taxon>Actinomycetota</taxon>
        <taxon>Actinomycetes</taxon>
        <taxon>Micromonosporales</taxon>
        <taxon>Micromonosporaceae</taxon>
        <taxon>Micromonospora</taxon>
    </lineage>
</organism>
<evidence type="ECO:0000256" key="3">
    <source>
        <dbReference type="ARBA" id="ARBA00023125"/>
    </source>
</evidence>
<dbReference type="FunFam" id="1.10.10.10:FF:000001">
    <property type="entry name" value="LysR family transcriptional regulator"/>
    <property type="match status" value="1"/>
</dbReference>
<dbReference type="InterPro" id="IPR050950">
    <property type="entry name" value="HTH-type_LysR_regulators"/>
</dbReference>
<reference evidence="6 7" key="1">
    <citation type="submission" date="2018-03" db="EMBL/GenBank/DDBJ databases">
        <title>Bioinformatic expansion and discovery of thiopeptide antibiotics.</title>
        <authorList>
            <person name="Schwalen C.J."/>
            <person name="Hudson G.A."/>
            <person name="Mitchell D.A."/>
        </authorList>
    </citation>
    <scope>NUCLEOTIDE SEQUENCE [LARGE SCALE GENOMIC DNA]</scope>
    <source>
        <strain evidence="6 7">NRRL 8041</strain>
    </source>
</reference>
<dbReference type="Gene3D" id="1.10.10.10">
    <property type="entry name" value="Winged helix-like DNA-binding domain superfamily/Winged helix DNA-binding domain"/>
    <property type="match status" value="1"/>
</dbReference>
<evidence type="ECO:0000256" key="2">
    <source>
        <dbReference type="ARBA" id="ARBA00023015"/>
    </source>
</evidence>